<name>A0AAV3RI75_LITER</name>
<dbReference type="Proteomes" id="UP001454036">
    <property type="component" value="Unassembled WGS sequence"/>
</dbReference>
<dbReference type="EMBL" id="BAABME010043463">
    <property type="protein sequence ID" value="GAA0175733.1"/>
    <property type="molecule type" value="Genomic_DNA"/>
</dbReference>
<accession>A0AAV3RI75</accession>
<evidence type="ECO:0000313" key="2">
    <source>
        <dbReference type="Proteomes" id="UP001454036"/>
    </source>
</evidence>
<proteinExistence type="predicted"/>
<comment type="caution">
    <text evidence="1">The sequence shown here is derived from an EMBL/GenBank/DDBJ whole genome shotgun (WGS) entry which is preliminary data.</text>
</comment>
<keyword evidence="2" id="KW-1185">Reference proteome</keyword>
<organism evidence="1 2">
    <name type="scientific">Lithospermum erythrorhizon</name>
    <name type="common">Purple gromwell</name>
    <name type="synonym">Lithospermum officinale var. erythrorhizon</name>
    <dbReference type="NCBI Taxonomy" id="34254"/>
    <lineage>
        <taxon>Eukaryota</taxon>
        <taxon>Viridiplantae</taxon>
        <taxon>Streptophyta</taxon>
        <taxon>Embryophyta</taxon>
        <taxon>Tracheophyta</taxon>
        <taxon>Spermatophyta</taxon>
        <taxon>Magnoliopsida</taxon>
        <taxon>eudicotyledons</taxon>
        <taxon>Gunneridae</taxon>
        <taxon>Pentapetalae</taxon>
        <taxon>asterids</taxon>
        <taxon>lamiids</taxon>
        <taxon>Boraginales</taxon>
        <taxon>Boraginaceae</taxon>
        <taxon>Boraginoideae</taxon>
        <taxon>Lithospermeae</taxon>
        <taxon>Lithospermum</taxon>
    </lineage>
</organism>
<sequence length="141" mass="16170">MWVRWIATYRPKGMSFWVVEAKSTDSWGWKQMLHNRAGVRRFLSNIVGNGKCTNFLYDSWHRMGVLADHFVGNGRGLIRVPNNTSVADAYVGRWPSGKRLTEGVHLFLQFLSQLIGENDRVIWNDCGSEVKAANIWRCLSP</sequence>
<reference evidence="1 2" key="1">
    <citation type="submission" date="2024-01" db="EMBL/GenBank/DDBJ databases">
        <title>The complete chloroplast genome sequence of Lithospermum erythrorhizon: insights into the phylogenetic relationship among Boraginaceae species and the maternal lineages of purple gromwells.</title>
        <authorList>
            <person name="Okada T."/>
            <person name="Watanabe K."/>
        </authorList>
    </citation>
    <scope>NUCLEOTIDE SEQUENCE [LARGE SCALE GENOMIC DNA]</scope>
</reference>
<evidence type="ECO:0000313" key="1">
    <source>
        <dbReference type="EMBL" id="GAA0175733.1"/>
    </source>
</evidence>
<dbReference type="AlphaFoldDB" id="A0AAV3RI75"/>
<gene>
    <name evidence="1" type="ORF">LIER_44003</name>
</gene>
<protein>
    <submittedName>
        <fullName evidence="1">Uncharacterized protein</fullName>
    </submittedName>
</protein>